<sequence>MLKCHLSMRRGVVLTAFLRRVQVGRAKLSGMYVVERTLMYKGVLDIKKYN</sequence>
<dbReference type="STRING" id="1123265.GCA_000686625_03025"/>
<protein>
    <submittedName>
        <fullName evidence="1">Uncharacterized protein</fullName>
    </submittedName>
</protein>
<dbReference type="Proteomes" id="UP000308196">
    <property type="component" value="Chromosome"/>
</dbReference>
<gene>
    <name evidence="1" type="ORF">NCTC11429_00725</name>
</gene>
<reference evidence="1 2" key="1">
    <citation type="submission" date="2019-05" db="EMBL/GenBank/DDBJ databases">
        <authorList>
            <consortium name="Pathogen Informatics"/>
        </authorList>
    </citation>
    <scope>NUCLEOTIDE SEQUENCE [LARGE SCALE GENOMIC DNA]</scope>
    <source>
        <strain evidence="1 2">NCTC11429</strain>
    </source>
</reference>
<proteinExistence type="predicted"/>
<evidence type="ECO:0000313" key="2">
    <source>
        <dbReference type="Proteomes" id="UP000308196"/>
    </source>
</evidence>
<dbReference type="KEGG" id="stha:NCTC11429_00725"/>
<evidence type="ECO:0000313" key="1">
    <source>
        <dbReference type="EMBL" id="VTR30832.1"/>
    </source>
</evidence>
<dbReference type="AlphaFoldDB" id="A0A4U9UGW7"/>
<name>A0A4U9UGW7_9SPHI</name>
<organism evidence="1 2">
    <name type="scientific">Sphingobacterium thalpophilum</name>
    <dbReference type="NCBI Taxonomy" id="259"/>
    <lineage>
        <taxon>Bacteria</taxon>
        <taxon>Pseudomonadati</taxon>
        <taxon>Bacteroidota</taxon>
        <taxon>Sphingobacteriia</taxon>
        <taxon>Sphingobacteriales</taxon>
        <taxon>Sphingobacteriaceae</taxon>
        <taxon>Sphingobacterium</taxon>
    </lineage>
</organism>
<accession>A0A4U9UGW7</accession>
<dbReference type="EMBL" id="LR590484">
    <property type="protein sequence ID" value="VTR30832.1"/>
    <property type="molecule type" value="Genomic_DNA"/>
</dbReference>